<name>A0ABP4BB49_9ACTN</name>
<gene>
    <name evidence="1" type="ORF">GCM10009554_46330</name>
</gene>
<evidence type="ECO:0000313" key="1">
    <source>
        <dbReference type="EMBL" id="GAA0948585.1"/>
    </source>
</evidence>
<protein>
    <submittedName>
        <fullName evidence="1">Uncharacterized protein</fullName>
    </submittedName>
</protein>
<accession>A0ABP4BB49</accession>
<evidence type="ECO:0000313" key="2">
    <source>
        <dbReference type="Proteomes" id="UP001500542"/>
    </source>
</evidence>
<keyword evidence="2" id="KW-1185">Reference proteome</keyword>
<sequence>MEFYVINAEEQGLDSPDYACGLIGILAMLQDLDLSPSLGKVITEAISKQVTYKAGWAEEIEILLESWHPFRALSVPGYIDVSAEYLDRLHMLK</sequence>
<comment type="caution">
    <text evidence="1">The sequence shown here is derived from an EMBL/GenBank/DDBJ whole genome shotgun (WGS) entry which is preliminary data.</text>
</comment>
<organism evidence="1 2">
    <name type="scientific">Kribbella koreensis</name>
    <dbReference type="NCBI Taxonomy" id="57909"/>
    <lineage>
        <taxon>Bacteria</taxon>
        <taxon>Bacillati</taxon>
        <taxon>Actinomycetota</taxon>
        <taxon>Actinomycetes</taxon>
        <taxon>Propionibacteriales</taxon>
        <taxon>Kribbellaceae</taxon>
        <taxon>Kribbella</taxon>
    </lineage>
</organism>
<dbReference type="Proteomes" id="UP001500542">
    <property type="component" value="Unassembled WGS sequence"/>
</dbReference>
<reference evidence="2" key="1">
    <citation type="journal article" date="2019" name="Int. J. Syst. Evol. Microbiol.">
        <title>The Global Catalogue of Microorganisms (GCM) 10K type strain sequencing project: providing services to taxonomists for standard genome sequencing and annotation.</title>
        <authorList>
            <consortium name="The Broad Institute Genomics Platform"/>
            <consortium name="The Broad Institute Genome Sequencing Center for Infectious Disease"/>
            <person name="Wu L."/>
            <person name="Ma J."/>
        </authorList>
    </citation>
    <scope>NUCLEOTIDE SEQUENCE [LARGE SCALE GENOMIC DNA]</scope>
    <source>
        <strain evidence="2">JCM 10977</strain>
    </source>
</reference>
<dbReference type="EMBL" id="BAAAHK010000011">
    <property type="protein sequence ID" value="GAA0948585.1"/>
    <property type="molecule type" value="Genomic_DNA"/>
</dbReference>
<proteinExistence type="predicted"/>